<evidence type="ECO:0000313" key="1">
    <source>
        <dbReference type="EMBL" id="ADI35910.1"/>
    </source>
</evidence>
<accession>D7DS00</accession>
<sequence>MVSQDKILTEFYKNDGILSTNDLKELVGVSKHETLRNVSKSMNTLISKKIVGKVRGPKNTSIYFLVAPYEFIMDEKEKNKLIEDFCMNIIRKVALEYNNCKTFEKNGTIILKYGNSYQIKNYLKILKLIMDYFNKPITYILHDNYLLITKNLHIEIDVYNVESLISEMDKTLEKNKKGLNLLNTDVKYTFNRKKSLEE</sequence>
<dbReference type="HOGENOM" id="CLU_1507394_0_0_2"/>
<dbReference type="AlphaFoldDB" id="D7DS00"/>
<name>D7DS00_METV3</name>
<dbReference type="eggNOG" id="arCOG06629">
    <property type="taxonomic scope" value="Archaea"/>
</dbReference>
<proteinExistence type="predicted"/>
<gene>
    <name evidence="1" type="ordered locus">Mvol_0250</name>
</gene>
<dbReference type="OrthoDB" id="61684at2157"/>
<protein>
    <submittedName>
        <fullName evidence="1">Uncharacterized protein</fullName>
    </submittedName>
</protein>
<reference evidence="1 2" key="1">
    <citation type="submission" date="2010-05" db="EMBL/GenBank/DDBJ databases">
        <title>Complete sequence of Methanococcus voltae A3.</title>
        <authorList>
            <consortium name="US DOE Joint Genome Institute"/>
            <person name="Lucas S."/>
            <person name="Copeland A."/>
            <person name="Lapidus A."/>
            <person name="Cheng J.-F."/>
            <person name="Bruce D."/>
            <person name="Goodwin L."/>
            <person name="Pitluck S."/>
            <person name="Lowry S."/>
            <person name="Clum A."/>
            <person name="Land M."/>
            <person name="Hauser L."/>
            <person name="Kyrpides N."/>
            <person name="Mikhailova N."/>
            <person name="Whitman W.B."/>
            <person name="Woyke T."/>
        </authorList>
    </citation>
    <scope>NUCLEOTIDE SEQUENCE [LARGE SCALE GENOMIC DNA]</scope>
    <source>
        <strain evidence="2">ATCC BAA-1334 / A3</strain>
    </source>
</reference>
<evidence type="ECO:0000313" key="2">
    <source>
        <dbReference type="Proteomes" id="UP000007722"/>
    </source>
</evidence>
<dbReference type="Proteomes" id="UP000007722">
    <property type="component" value="Chromosome"/>
</dbReference>
<dbReference type="KEGG" id="mvo:Mvol_0250"/>
<dbReference type="EMBL" id="CP002057">
    <property type="protein sequence ID" value="ADI35910.1"/>
    <property type="molecule type" value="Genomic_DNA"/>
</dbReference>
<dbReference type="InParanoid" id="D7DS00"/>
<keyword evidence="2" id="KW-1185">Reference proteome</keyword>
<organism evidence="1 2">
    <name type="scientific">Methanococcus voltae (strain ATCC BAA-1334 / A3)</name>
    <dbReference type="NCBI Taxonomy" id="456320"/>
    <lineage>
        <taxon>Archaea</taxon>
        <taxon>Methanobacteriati</taxon>
        <taxon>Methanobacteriota</taxon>
        <taxon>Methanomada group</taxon>
        <taxon>Methanococci</taxon>
        <taxon>Methanococcales</taxon>
        <taxon>Methanococcaceae</taxon>
        <taxon>Methanococcus</taxon>
    </lineage>
</organism>